<keyword evidence="13 18" id="KW-0472">Membrane</keyword>
<evidence type="ECO:0000256" key="4">
    <source>
        <dbReference type="ARBA" id="ARBA00010441"/>
    </source>
</evidence>
<comment type="similarity">
    <text evidence="4 18 19">Belongs to the CDP-alcohol phosphatidyltransferase class-I family.</text>
</comment>
<dbReference type="GO" id="GO:0016020">
    <property type="term" value="C:membrane"/>
    <property type="evidence" value="ECO:0007669"/>
    <property type="project" value="UniProtKB-SubCell"/>
</dbReference>
<evidence type="ECO:0000256" key="18">
    <source>
        <dbReference type="PIRNR" id="PIRNR000848"/>
    </source>
</evidence>
<evidence type="ECO:0000313" key="21">
    <source>
        <dbReference type="EMBL" id="KOF91962.1"/>
    </source>
</evidence>
<dbReference type="FunFam" id="1.20.120.1760:FF:000003">
    <property type="entry name" value="CDP-diacylglycerol--inositol 3-phosphatidyltransferase"/>
    <property type="match status" value="1"/>
</dbReference>
<evidence type="ECO:0000256" key="3">
    <source>
        <dbReference type="ARBA" id="ARBA00004141"/>
    </source>
</evidence>
<dbReference type="EC" id="2.7.8.11" evidence="5 18"/>
<evidence type="ECO:0000256" key="5">
    <source>
        <dbReference type="ARBA" id="ARBA00013212"/>
    </source>
</evidence>
<dbReference type="STRING" id="37653.A0A0L8HRZ5"/>
<dbReference type="GO" id="GO:0006661">
    <property type="term" value="P:phosphatidylinositol biosynthetic process"/>
    <property type="evidence" value="ECO:0007669"/>
    <property type="project" value="TreeGrafter"/>
</dbReference>
<proteinExistence type="inferred from homology"/>
<dbReference type="Pfam" id="PF01066">
    <property type="entry name" value="CDP-OH_P_transf"/>
    <property type="match status" value="1"/>
</dbReference>
<evidence type="ECO:0000256" key="14">
    <source>
        <dbReference type="ARBA" id="ARBA00023209"/>
    </source>
</evidence>
<keyword evidence="15" id="KW-0464">Manganese</keyword>
<dbReference type="GO" id="GO:0046872">
    <property type="term" value="F:metal ion binding"/>
    <property type="evidence" value="ECO:0007669"/>
    <property type="project" value="UniProtKB-KW"/>
</dbReference>
<keyword evidence="9" id="KW-0479">Metal-binding</keyword>
<dbReference type="PIRSF" id="PIRSF000848">
    <property type="entry name" value="CDP_diag_ino_3_P"/>
    <property type="match status" value="1"/>
</dbReference>
<evidence type="ECO:0000256" key="10">
    <source>
        <dbReference type="ARBA" id="ARBA00022842"/>
    </source>
</evidence>
<dbReference type="GO" id="GO:0005794">
    <property type="term" value="C:Golgi apparatus"/>
    <property type="evidence" value="ECO:0007669"/>
    <property type="project" value="TreeGrafter"/>
</dbReference>
<evidence type="ECO:0000256" key="15">
    <source>
        <dbReference type="ARBA" id="ARBA00023211"/>
    </source>
</evidence>
<evidence type="ECO:0000256" key="12">
    <source>
        <dbReference type="ARBA" id="ARBA00023098"/>
    </source>
</evidence>
<evidence type="ECO:0000256" key="1">
    <source>
        <dbReference type="ARBA" id="ARBA00001936"/>
    </source>
</evidence>
<name>A0A0L8HRZ5_OCTBM</name>
<evidence type="ECO:0000256" key="16">
    <source>
        <dbReference type="ARBA" id="ARBA00023264"/>
    </source>
</evidence>
<sequence length="227" mass="25511">MSSESVETIFLFVPNLIDYGRVVFAFAAFYFMQTNYQLAAFLYLLSGFLDSFDGHAARVLNQGSKLGAMLDQLIDRFTTMCLMAALCFFYPKYMLFFQFSMTVDIVSHWFHLQSSLMKGAGSHKVLDLSANPILRHYYHNKIILFLMCSGNELFYCLLYVRYFTSGPAVFGSIGLVTALLYPCGLVAFLKTIISILQLYSAMANVAAIDVADRAALRTSENNAKKIS</sequence>
<reference evidence="21" key="1">
    <citation type="submission" date="2015-07" db="EMBL/GenBank/DDBJ databases">
        <title>MeaNS - Measles Nucleotide Surveillance Program.</title>
        <authorList>
            <person name="Tran T."/>
            <person name="Druce J."/>
        </authorList>
    </citation>
    <scope>NUCLEOTIDE SEQUENCE</scope>
    <source>
        <strain evidence="21">UCB-OBI-ISO-001</strain>
        <tissue evidence="21">Gonad</tissue>
    </source>
</reference>
<evidence type="ECO:0000256" key="19">
    <source>
        <dbReference type="RuleBase" id="RU003750"/>
    </source>
</evidence>
<dbReference type="PANTHER" id="PTHR15362">
    <property type="entry name" value="PHOSPHATIDYLINOSITOL SYNTHASE"/>
    <property type="match status" value="1"/>
</dbReference>
<gene>
    <name evidence="21" type="ORF">OCBIM_22007644mg</name>
</gene>
<dbReference type="InterPro" id="IPR000462">
    <property type="entry name" value="CDP-OH_P_trans"/>
</dbReference>
<protein>
    <recommendedName>
        <fullName evidence="17 18">CDP-diacylglycerol--inositol 3-phosphatidyltransferase</fullName>
        <ecNumber evidence="5 18">2.7.8.11</ecNumber>
    </recommendedName>
</protein>
<feature type="transmembrane region" description="Helical" evidence="20">
    <location>
        <begin position="142"/>
        <end position="162"/>
    </location>
</feature>
<dbReference type="GO" id="GO:0003881">
    <property type="term" value="F:CDP-diacylglycerol-inositol 3-phosphatidyltransferase activity"/>
    <property type="evidence" value="ECO:0007669"/>
    <property type="project" value="UniProtKB-UniRule"/>
</dbReference>
<evidence type="ECO:0000256" key="8">
    <source>
        <dbReference type="ARBA" id="ARBA00022692"/>
    </source>
</evidence>
<keyword evidence="10" id="KW-0460">Magnesium</keyword>
<comment type="cofactor">
    <cofactor evidence="1">
        <name>Mn(2+)</name>
        <dbReference type="ChEBI" id="CHEBI:29035"/>
    </cofactor>
</comment>
<comment type="subcellular location">
    <subcellularLocation>
        <location evidence="3">Membrane</location>
        <topology evidence="3">Multi-pass membrane protein</topology>
    </subcellularLocation>
</comment>
<dbReference type="OrthoDB" id="10251079at2759"/>
<keyword evidence="8 20" id="KW-0812">Transmembrane</keyword>
<evidence type="ECO:0000256" key="2">
    <source>
        <dbReference type="ARBA" id="ARBA00001946"/>
    </source>
</evidence>
<evidence type="ECO:0000256" key="11">
    <source>
        <dbReference type="ARBA" id="ARBA00022989"/>
    </source>
</evidence>
<keyword evidence="6 18" id="KW-0444">Lipid biosynthesis</keyword>
<evidence type="ECO:0000256" key="20">
    <source>
        <dbReference type="SAM" id="Phobius"/>
    </source>
</evidence>
<dbReference type="InterPro" id="IPR043130">
    <property type="entry name" value="CDP-OH_PTrfase_TM_dom"/>
</dbReference>
<keyword evidence="12 18" id="KW-0443">Lipid metabolism</keyword>
<organism evidence="21">
    <name type="scientific">Octopus bimaculoides</name>
    <name type="common">California two-spotted octopus</name>
    <dbReference type="NCBI Taxonomy" id="37653"/>
    <lineage>
        <taxon>Eukaryota</taxon>
        <taxon>Metazoa</taxon>
        <taxon>Spiralia</taxon>
        <taxon>Lophotrochozoa</taxon>
        <taxon>Mollusca</taxon>
        <taxon>Cephalopoda</taxon>
        <taxon>Coleoidea</taxon>
        <taxon>Octopodiformes</taxon>
        <taxon>Octopoda</taxon>
        <taxon>Incirrata</taxon>
        <taxon>Octopodidae</taxon>
        <taxon>Octopus</taxon>
    </lineage>
</organism>
<evidence type="ECO:0000256" key="13">
    <source>
        <dbReference type="ARBA" id="ARBA00023136"/>
    </source>
</evidence>
<feature type="transmembrane region" description="Helical" evidence="20">
    <location>
        <begin position="168"/>
        <end position="189"/>
    </location>
</feature>
<evidence type="ECO:0000256" key="17">
    <source>
        <dbReference type="ARBA" id="ARBA00070582"/>
    </source>
</evidence>
<dbReference type="PANTHER" id="PTHR15362:SF4">
    <property type="entry name" value="CDP-DIACYLGLYCEROL--INOSITOL 3-PHOSPHATIDYLTRANSFERASE"/>
    <property type="match status" value="1"/>
</dbReference>
<evidence type="ECO:0000256" key="6">
    <source>
        <dbReference type="ARBA" id="ARBA00022516"/>
    </source>
</evidence>
<comment type="cofactor">
    <cofactor evidence="2">
        <name>Mg(2+)</name>
        <dbReference type="ChEBI" id="CHEBI:18420"/>
    </cofactor>
</comment>
<keyword evidence="7 18" id="KW-0808">Transferase</keyword>
<dbReference type="EMBL" id="KQ417439">
    <property type="protein sequence ID" value="KOF91962.1"/>
    <property type="molecule type" value="Genomic_DNA"/>
</dbReference>
<keyword evidence="14 18" id="KW-0594">Phospholipid biosynthesis</keyword>
<evidence type="ECO:0000256" key="9">
    <source>
        <dbReference type="ARBA" id="ARBA00022723"/>
    </source>
</evidence>
<accession>A0A0L8HRZ5</accession>
<keyword evidence="16 18" id="KW-1208">Phospholipid metabolism</keyword>
<evidence type="ECO:0000256" key="7">
    <source>
        <dbReference type="ARBA" id="ARBA00022679"/>
    </source>
</evidence>
<dbReference type="Gene3D" id="1.20.120.1760">
    <property type="match status" value="1"/>
</dbReference>
<keyword evidence="11 20" id="KW-1133">Transmembrane helix</keyword>
<dbReference type="KEGG" id="obi:106868977"/>
<dbReference type="InterPro" id="IPR048254">
    <property type="entry name" value="CDP_ALCOHOL_P_TRANSF_CS"/>
</dbReference>
<dbReference type="PROSITE" id="PS00379">
    <property type="entry name" value="CDP_ALCOHOL_P_TRANSF"/>
    <property type="match status" value="1"/>
</dbReference>
<dbReference type="OMA" id="AQTYSEN"/>
<feature type="transmembrane region" description="Helical" evidence="20">
    <location>
        <begin position="77"/>
        <end position="95"/>
    </location>
</feature>
<dbReference type="AlphaFoldDB" id="A0A0L8HRZ5"/>
<comment type="catalytic activity">
    <reaction evidence="18">
        <text>a CDP-1,2-diacyl-sn-glycerol + myo-inositol = a 1,2-diacyl-sn-glycero-3-phospho-(1D-myo-inositol) + CMP + H(+)</text>
        <dbReference type="Rhea" id="RHEA:11580"/>
        <dbReference type="ChEBI" id="CHEBI:15378"/>
        <dbReference type="ChEBI" id="CHEBI:17268"/>
        <dbReference type="ChEBI" id="CHEBI:57880"/>
        <dbReference type="ChEBI" id="CHEBI:58332"/>
        <dbReference type="ChEBI" id="CHEBI:60377"/>
        <dbReference type="EC" id="2.7.8.11"/>
    </reaction>
</comment>
<dbReference type="InterPro" id="IPR014387">
    <property type="entry name" value="CDP_diag_ino_3_P_euk"/>
</dbReference>